<name>A0ABR1WBS3_9PEZI</name>
<dbReference type="InterPro" id="IPR050791">
    <property type="entry name" value="Aldo-Keto_reductase"/>
</dbReference>
<gene>
    <name evidence="3" type="ORF">PG997_008772</name>
</gene>
<dbReference type="EMBL" id="JAQQWN010000006">
    <property type="protein sequence ID" value="KAK8080954.1"/>
    <property type="molecule type" value="Genomic_DNA"/>
</dbReference>
<dbReference type="Gene3D" id="3.20.20.100">
    <property type="entry name" value="NADP-dependent oxidoreductase domain"/>
    <property type="match status" value="1"/>
</dbReference>
<dbReference type="GeneID" id="92046147"/>
<protein>
    <submittedName>
        <fullName evidence="3">Aldo-keto yakc</fullName>
    </submittedName>
</protein>
<keyword evidence="4" id="KW-1185">Reference proteome</keyword>
<reference evidence="3 4" key="1">
    <citation type="submission" date="2023-01" db="EMBL/GenBank/DDBJ databases">
        <title>Analysis of 21 Apiospora genomes using comparative genomics revels a genus with tremendous synthesis potential of carbohydrate active enzymes and secondary metabolites.</title>
        <authorList>
            <person name="Sorensen T."/>
        </authorList>
    </citation>
    <scope>NUCLEOTIDE SEQUENCE [LARGE SCALE GENOMIC DNA]</scope>
    <source>
        <strain evidence="3 4">CBS 114990</strain>
    </source>
</reference>
<proteinExistence type="predicted"/>
<organism evidence="3 4">
    <name type="scientific">Apiospora hydei</name>
    <dbReference type="NCBI Taxonomy" id="1337664"/>
    <lineage>
        <taxon>Eukaryota</taxon>
        <taxon>Fungi</taxon>
        <taxon>Dikarya</taxon>
        <taxon>Ascomycota</taxon>
        <taxon>Pezizomycotina</taxon>
        <taxon>Sordariomycetes</taxon>
        <taxon>Xylariomycetidae</taxon>
        <taxon>Amphisphaeriales</taxon>
        <taxon>Apiosporaceae</taxon>
        <taxon>Apiospora</taxon>
    </lineage>
</organism>
<feature type="domain" description="NADP-dependent oxidoreductase" evidence="2">
    <location>
        <begin position="11"/>
        <end position="71"/>
    </location>
</feature>
<evidence type="ECO:0000256" key="1">
    <source>
        <dbReference type="ARBA" id="ARBA00023002"/>
    </source>
</evidence>
<dbReference type="PANTHER" id="PTHR43625">
    <property type="entry name" value="AFLATOXIN B1 ALDEHYDE REDUCTASE"/>
    <property type="match status" value="1"/>
</dbReference>
<sequence length="102" mass="11374">MRSAGARPATEGIVNQLEAVAEEKGCSAAHLAVAWVLKQRPDFIRIPATKRIEYLEKTFGVLKVELTDEEEAEEVRRIVSWVAGGRDPDFAKGQCYLDKVDE</sequence>
<comment type="caution">
    <text evidence="3">The sequence shown here is derived from an EMBL/GenBank/DDBJ whole genome shotgun (WGS) entry which is preliminary data.</text>
</comment>
<evidence type="ECO:0000313" key="3">
    <source>
        <dbReference type="EMBL" id="KAK8080954.1"/>
    </source>
</evidence>
<dbReference type="Pfam" id="PF00248">
    <property type="entry name" value="Aldo_ket_red"/>
    <property type="match status" value="1"/>
</dbReference>
<dbReference type="InterPro" id="IPR023210">
    <property type="entry name" value="NADP_OxRdtase_dom"/>
</dbReference>
<dbReference type="Proteomes" id="UP001433268">
    <property type="component" value="Unassembled WGS sequence"/>
</dbReference>
<dbReference type="InterPro" id="IPR036812">
    <property type="entry name" value="NAD(P)_OxRdtase_dom_sf"/>
</dbReference>
<accession>A0ABR1WBS3</accession>
<dbReference type="SUPFAM" id="SSF51430">
    <property type="entry name" value="NAD(P)-linked oxidoreductase"/>
    <property type="match status" value="1"/>
</dbReference>
<keyword evidence="1" id="KW-0560">Oxidoreductase</keyword>
<dbReference type="PANTHER" id="PTHR43625:SF40">
    <property type="entry name" value="ALDO-KETO REDUCTASE YAKC [NADP(+)]"/>
    <property type="match status" value="1"/>
</dbReference>
<dbReference type="RefSeq" id="XP_066668429.1">
    <property type="nucleotide sequence ID" value="XM_066813087.1"/>
</dbReference>
<evidence type="ECO:0000313" key="4">
    <source>
        <dbReference type="Proteomes" id="UP001433268"/>
    </source>
</evidence>
<evidence type="ECO:0000259" key="2">
    <source>
        <dbReference type="Pfam" id="PF00248"/>
    </source>
</evidence>